<dbReference type="PANTHER" id="PTHR30349">
    <property type="entry name" value="PHAGE INTEGRASE-RELATED"/>
    <property type="match status" value="1"/>
</dbReference>
<comment type="caution">
    <text evidence="8">The sequence shown here is derived from an EMBL/GenBank/DDBJ whole genome shotgun (WGS) entry which is preliminary data.</text>
</comment>
<evidence type="ECO:0000256" key="3">
    <source>
        <dbReference type="ARBA" id="ARBA00023125"/>
    </source>
</evidence>
<accession>A0ABV7JCS3</accession>
<keyword evidence="3 5" id="KW-0238">DNA-binding</keyword>
<dbReference type="EMBL" id="JBHRTS010000002">
    <property type="protein sequence ID" value="MFC3193212.1"/>
    <property type="molecule type" value="Genomic_DNA"/>
</dbReference>
<evidence type="ECO:0000256" key="2">
    <source>
        <dbReference type="ARBA" id="ARBA00022908"/>
    </source>
</evidence>
<evidence type="ECO:0000313" key="9">
    <source>
        <dbReference type="Proteomes" id="UP001595533"/>
    </source>
</evidence>
<dbReference type="InterPro" id="IPR011010">
    <property type="entry name" value="DNA_brk_join_enz"/>
</dbReference>
<evidence type="ECO:0000313" key="8">
    <source>
        <dbReference type="EMBL" id="MFC3193212.1"/>
    </source>
</evidence>
<dbReference type="SUPFAM" id="SSF56349">
    <property type="entry name" value="DNA breaking-rejoining enzymes"/>
    <property type="match status" value="1"/>
</dbReference>
<organism evidence="8 9">
    <name type="scientific">Marinicella sediminis</name>
    <dbReference type="NCBI Taxonomy" id="1792834"/>
    <lineage>
        <taxon>Bacteria</taxon>
        <taxon>Pseudomonadati</taxon>
        <taxon>Pseudomonadota</taxon>
        <taxon>Gammaproteobacteria</taxon>
        <taxon>Lysobacterales</taxon>
        <taxon>Marinicellaceae</taxon>
        <taxon>Marinicella</taxon>
    </lineage>
</organism>
<keyword evidence="2" id="KW-0229">DNA integration</keyword>
<gene>
    <name evidence="8" type="ORF">ACFODZ_03045</name>
</gene>
<name>A0ABV7JCS3_9GAMM</name>
<dbReference type="Proteomes" id="UP001595533">
    <property type="component" value="Unassembled WGS sequence"/>
</dbReference>
<dbReference type="InterPro" id="IPR013762">
    <property type="entry name" value="Integrase-like_cat_sf"/>
</dbReference>
<dbReference type="PROSITE" id="PS51900">
    <property type="entry name" value="CB"/>
    <property type="match status" value="1"/>
</dbReference>
<evidence type="ECO:0000259" key="7">
    <source>
        <dbReference type="PROSITE" id="PS51900"/>
    </source>
</evidence>
<evidence type="ECO:0000256" key="5">
    <source>
        <dbReference type="PROSITE-ProRule" id="PRU01248"/>
    </source>
</evidence>
<sequence length="358" mass="40381">MELISYSQANLPVIIAEATAATQEAFVTFFASSIENPNTRAAYLSNCRFFFQWANAHSLALADIEPVHVAAYRELLNPRRDLKPAQLAKRKKTIDQQVAFLKASGVDKKTIGVFKRRFDKGLSAPTIKQHLSALKMLFDFMVERQCMAFNPAAGVKPPRHVYRTGKTPKLTQEQTRQFFDSIDGTRLIDYRDRALVAVMMFSFARISAAVGMRICDFHVNGHEAEFRLIDKGGIEKSIPAHHLAARYVSEYIHQAGFDPESTDPLFRSFINGKSELSDHPLNRKDAWKMIKRRARKAGLTALLSNHSFRGTGVTNFLENGGDIHVAQELAGHADVRTTKLYDGRKHEASKSDIERIRF</sequence>
<dbReference type="InterPro" id="IPR050090">
    <property type="entry name" value="Tyrosine_recombinase_XerCD"/>
</dbReference>
<dbReference type="Pfam" id="PF00589">
    <property type="entry name" value="Phage_integrase"/>
    <property type="match status" value="1"/>
</dbReference>
<evidence type="ECO:0000259" key="6">
    <source>
        <dbReference type="PROSITE" id="PS51898"/>
    </source>
</evidence>
<protein>
    <submittedName>
        <fullName evidence="8">Tyrosine-type recombinase/integrase</fullName>
    </submittedName>
</protein>
<dbReference type="InterPro" id="IPR010998">
    <property type="entry name" value="Integrase_recombinase_N"/>
</dbReference>
<proteinExistence type="predicted"/>
<evidence type="ECO:0000256" key="4">
    <source>
        <dbReference type="ARBA" id="ARBA00023172"/>
    </source>
</evidence>
<dbReference type="InterPro" id="IPR044068">
    <property type="entry name" value="CB"/>
</dbReference>
<feature type="domain" description="Core-binding (CB)" evidence="7">
    <location>
        <begin position="21"/>
        <end position="142"/>
    </location>
</feature>
<keyword evidence="9" id="KW-1185">Reference proteome</keyword>
<reference evidence="9" key="1">
    <citation type="journal article" date="2019" name="Int. J. Syst. Evol. Microbiol.">
        <title>The Global Catalogue of Microorganisms (GCM) 10K type strain sequencing project: providing services to taxonomists for standard genome sequencing and annotation.</title>
        <authorList>
            <consortium name="The Broad Institute Genomics Platform"/>
            <consortium name="The Broad Institute Genome Sequencing Center for Infectious Disease"/>
            <person name="Wu L."/>
            <person name="Ma J."/>
        </authorList>
    </citation>
    <scope>NUCLEOTIDE SEQUENCE [LARGE SCALE GENOMIC DNA]</scope>
    <source>
        <strain evidence="9">KCTC 42953</strain>
    </source>
</reference>
<dbReference type="RefSeq" id="WP_077409895.1">
    <property type="nucleotide sequence ID" value="NZ_JBHRTS010000002.1"/>
</dbReference>
<dbReference type="Gene3D" id="1.10.150.130">
    <property type="match status" value="2"/>
</dbReference>
<keyword evidence="1" id="KW-0159">Chromosome partition</keyword>
<feature type="domain" description="Tyr recombinase" evidence="6">
    <location>
        <begin position="165"/>
        <end position="355"/>
    </location>
</feature>
<keyword evidence="4" id="KW-0233">DNA recombination</keyword>
<dbReference type="PROSITE" id="PS51898">
    <property type="entry name" value="TYR_RECOMBINASE"/>
    <property type="match status" value="1"/>
</dbReference>
<dbReference type="InterPro" id="IPR002104">
    <property type="entry name" value="Integrase_catalytic"/>
</dbReference>
<evidence type="ECO:0000256" key="1">
    <source>
        <dbReference type="ARBA" id="ARBA00022829"/>
    </source>
</evidence>
<dbReference type="Gene3D" id="1.10.443.10">
    <property type="entry name" value="Intergrase catalytic core"/>
    <property type="match status" value="1"/>
</dbReference>
<dbReference type="PANTHER" id="PTHR30349:SF81">
    <property type="entry name" value="TYROSINE RECOMBINASE XERC"/>
    <property type="match status" value="1"/>
</dbReference>